<keyword evidence="2" id="KW-1185">Reference proteome</keyword>
<dbReference type="EMBL" id="QGGL01000012">
    <property type="protein sequence ID" value="PWK10328.1"/>
    <property type="molecule type" value="Genomic_DNA"/>
</dbReference>
<proteinExistence type="predicted"/>
<dbReference type="RefSeq" id="WP_109690057.1">
    <property type="nucleotide sequence ID" value="NZ_QGGL01000012.1"/>
</dbReference>
<dbReference type="Proteomes" id="UP000245634">
    <property type="component" value="Unassembled WGS sequence"/>
</dbReference>
<name>A0A316D8R7_9BACL</name>
<dbReference type="AlphaFoldDB" id="A0A316D8R7"/>
<dbReference type="OrthoDB" id="2381170at2"/>
<evidence type="ECO:0000313" key="1">
    <source>
        <dbReference type="EMBL" id="PWK10328.1"/>
    </source>
</evidence>
<accession>A0A316D8R7</accession>
<evidence type="ECO:0000313" key="2">
    <source>
        <dbReference type="Proteomes" id="UP000245634"/>
    </source>
</evidence>
<organism evidence="1 2">
    <name type="scientific">Tumebacillus permanentifrigoris</name>
    <dbReference type="NCBI Taxonomy" id="378543"/>
    <lineage>
        <taxon>Bacteria</taxon>
        <taxon>Bacillati</taxon>
        <taxon>Bacillota</taxon>
        <taxon>Bacilli</taxon>
        <taxon>Bacillales</taxon>
        <taxon>Alicyclobacillaceae</taxon>
        <taxon>Tumebacillus</taxon>
    </lineage>
</organism>
<gene>
    <name evidence="1" type="ORF">C7459_112150</name>
</gene>
<reference evidence="1 2" key="1">
    <citation type="submission" date="2018-05" db="EMBL/GenBank/DDBJ databases">
        <title>Genomic Encyclopedia of Type Strains, Phase IV (KMG-IV): sequencing the most valuable type-strain genomes for metagenomic binning, comparative biology and taxonomic classification.</title>
        <authorList>
            <person name="Goeker M."/>
        </authorList>
    </citation>
    <scope>NUCLEOTIDE SEQUENCE [LARGE SCALE GENOMIC DNA]</scope>
    <source>
        <strain evidence="1 2">DSM 18773</strain>
    </source>
</reference>
<protein>
    <submittedName>
        <fullName evidence="1">Uncharacterized protein</fullName>
    </submittedName>
</protein>
<sequence>MEKQPYLGMVSGSEAVEQLRKFPLPVGTGILHIPDPELTWPMLVPQGGLSVTLQPGDEQNLTYGMVTGLVAFEDTFHLLGRVEYALGEHTDTALFRLDWLGDKAMLESIAELGIVVLSHEVPPKFATREELITYLSTVPTFVCQLDDQDLHRLRVQMIRMNAQAQFITEQQ</sequence>
<comment type="caution">
    <text evidence="1">The sequence shown here is derived from an EMBL/GenBank/DDBJ whole genome shotgun (WGS) entry which is preliminary data.</text>
</comment>